<evidence type="ECO:0000313" key="6">
    <source>
        <dbReference type="Proteomes" id="UP000589036"/>
    </source>
</evidence>
<evidence type="ECO:0000313" key="5">
    <source>
        <dbReference type="EMBL" id="NYE48124.1"/>
    </source>
</evidence>
<sequence length="343" mass="36824">MNDRDPAPRRTRRPTMVDVARSAGVSIKTVSRVANGVSTVDPELAERVGAAMRELGFRRNSVAASLRSGRSTATIGLVILDLANPFYSTIAAAAARVAQRFDTQLFTASSGWDARRESEIVADLCQRRVDGLIIVPTGEDQSYLRAEIDQGTPAVFVDRPPTGLGGDSVLIDNRGGARTAVRRLLAEGHSRIGIVTDSLNAWTMRERRIGAHEELEAAGLADRALFVEAPFDAPDVAGEAVARMLDAASPPTAVLCGNNRILSGAVGEVVRRGARVRLTGFDDFEFAHLLPYPVTVVGYDTPSLGRFAAELLFRRIREPETPFSSTTIATYLADRGIAAADPP</sequence>
<name>A0A852U1T3_9ACTN</name>
<dbReference type="GO" id="GO:0003700">
    <property type="term" value="F:DNA-binding transcription factor activity"/>
    <property type="evidence" value="ECO:0007669"/>
    <property type="project" value="TreeGrafter"/>
</dbReference>
<dbReference type="Pfam" id="PF00356">
    <property type="entry name" value="LacI"/>
    <property type="match status" value="1"/>
</dbReference>
<dbReference type="Gene3D" id="3.40.50.2300">
    <property type="match status" value="2"/>
</dbReference>
<accession>A0A852U1T3</accession>
<dbReference type="InterPro" id="IPR001761">
    <property type="entry name" value="Peripla_BP/Lac1_sug-bd_dom"/>
</dbReference>
<dbReference type="EMBL" id="JACCCC010000001">
    <property type="protein sequence ID" value="NYE48124.1"/>
    <property type="molecule type" value="Genomic_DNA"/>
</dbReference>
<evidence type="ECO:0000256" key="3">
    <source>
        <dbReference type="ARBA" id="ARBA00023163"/>
    </source>
</evidence>
<dbReference type="CDD" id="cd01392">
    <property type="entry name" value="HTH_LacI"/>
    <property type="match status" value="1"/>
</dbReference>
<reference evidence="5 6" key="1">
    <citation type="submission" date="2020-07" db="EMBL/GenBank/DDBJ databases">
        <title>Sequencing the genomes of 1000 actinobacteria strains.</title>
        <authorList>
            <person name="Klenk H.-P."/>
        </authorList>
    </citation>
    <scope>NUCLEOTIDE SEQUENCE [LARGE SCALE GENOMIC DNA]</scope>
    <source>
        <strain evidence="5 6">CXB654</strain>
    </source>
</reference>
<dbReference type="Proteomes" id="UP000589036">
    <property type="component" value="Unassembled WGS sequence"/>
</dbReference>
<dbReference type="GO" id="GO:0000976">
    <property type="term" value="F:transcription cis-regulatory region binding"/>
    <property type="evidence" value="ECO:0007669"/>
    <property type="project" value="TreeGrafter"/>
</dbReference>
<keyword evidence="3" id="KW-0804">Transcription</keyword>
<organism evidence="5 6">
    <name type="scientific">Spinactinospora alkalitolerans</name>
    <dbReference type="NCBI Taxonomy" id="687207"/>
    <lineage>
        <taxon>Bacteria</taxon>
        <taxon>Bacillati</taxon>
        <taxon>Actinomycetota</taxon>
        <taxon>Actinomycetes</taxon>
        <taxon>Streptosporangiales</taxon>
        <taxon>Nocardiopsidaceae</taxon>
        <taxon>Spinactinospora</taxon>
    </lineage>
</organism>
<evidence type="ECO:0000256" key="2">
    <source>
        <dbReference type="ARBA" id="ARBA00023125"/>
    </source>
</evidence>
<dbReference type="RefSeq" id="WP_218882490.1">
    <property type="nucleotide sequence ID" value="NZ_BAAAYY010000016.1"/>
</dbReference>
<dbReference type="CDD" id="cd06267">
    <property type="entry name" value="PBP1_LacI_sugar_binding-like"/>
    <property type="match status" value="1"/>
</dbReference>
<dbReference type="SUPFAM" id="SSF53822">
    <property type="entry name" value="Periplasmic binding protein-like I"/>
    <property type="match status" value="1"/>
</dbReference>
<keyword evidence="6" id="KW-1185">Reference proteome</keyword>
<keyword evidence="1" id="KW-0805">Transcription regulation</keyword>
<comment type="caution">
    <text evidence="5">The sequence shown here is derived from an EMBL/GenBank/DDBJ whole genome shotgun (WGS) entry which is preliminary data.</text>
</comment>
<dbReference type="SMART" id="SM00354">
    <property type="entry name" value="HTH_LACI"/>
    <property type="match status" value="1"/>
</dbReference>
<keyword evidence="2" id="KW-0238">DNA-binding</keyword>
<dbReference type="Pfam" id="PF00532">
    <property type="entry name" value="Peripla_BP_1"/>
    <property type="match status" value="1"/>
</dbReference>
<evidence type="ECO:0000259" key="4">
    <source>
        <dbReference type="PROSITE" id="PS50932"/>
    </source>
</evidence>
<dbReference type="InterPro" id="IPR028082">
    <property type="entry name" value="Peripla_BP_I"/>
</dbReference>
<gene>
    <name evidence="5" type="ORF">HDA32_003244</name>
</gene>
<dbReference type="Gene3D" id="1.10.260.40">
    <property type="entry name" value="lambda repressor-like DNA-binding domains"/>
    <property type="match status" value="1"/>
</dbReference>
<dbReference type="AlphaFoldDB" id="A0A852U1T3"/>
<dbReference type="SUPFAM" id="SSF47413">
    <property type="entry name" value="lambda repressor-like DNA-binding domains"/>
    <property type="match status" value="1"/>
</dbReference>
<evidence type="ECO:0000256" key="1">
    <source>
        <dbReference type="ARBA" id="ARBA00023015"/>
    </source>
</evidence>
<feature type="domain" description="HTH lacI-type" evidence="4">
    <location>
        <begin position="14"/>
        <end position="68"/>
    </location>
</feature>
<dbReference type="PANTHER" id="PTHR30146">
    <property type="entry name" value="LACI-RELATED TRANSCRIPTIONAL REPRESSOR"/>
    <property type="match status" value="1"/>
</dbReference>
<proteinExistence type="predicted"/>
<dbReference type="PANTHER" id="PTHR30146:SF109">
    <property type="entry name" value="HTH-TYPE TRANSCRIPTIONAL REGULATOR GALS"/>
    <property type="match status" value="1"/>
</dbReference>
<dbReference type="PROSITE" id="PS50932">
    <property type="entry name" value="HTH_LACI_2"/>
    <property type="match status" value="1"/>
</dbReference>
<dbReference type="InterPro" id="IPR000843">
    <property type="entry name" value="HTH_LacI"/>
</dbReference>
<protein>
    <submittedName>
        <fullName evidence="5">LacI family transcriptional regulator</fullName>
    </submittedName>
</protein>
<dbReference type="InterPro" id="IPR010982">
    <property type="entry name" value="Lambda_DNA-bd_dom_sf"/>
</dbReference>